<protein>
    <submittedName>
        <fullName evidence="4">Countin-like protein</fullName>
    </submittedName>
</protein>
<reference evidence="4" key="1">
    <citation type="journal article" date="2008" name="Science">
        <title>Massive horizontal gene transfer in bdelloid rotifers.</title>
        <authorList>
            <person name="Gladyshev E.A."/>
            <person name="Meselson M.S."/>
            <person name="Arkhipova I.R."/>
        </authorList>
    </citation>
    <scope>NUCLEOTIDE SEQUENCE</scope>
</reference>
<accession>B3G4N8</accession>
<dbReference type="InterPro" id="IPR008139">
    <property type="entry name" value="SaposinB_dom"/>
</dbReference>
<evidence type="ECO:0000259" key="3">
    <source>
        <dbReference type="PROSITE" id="PS50015"/>
    </source>
</evidence>
<evidence type="ECO:0000256" key="2">
    <source>
        <dbReference type="SAM" id="SignalP"/>
    </source>
</evidence>
<evidence type="ECO:0000313" key="4">
    <source>
        <dbReference type="EMBL" id="ACD54786.1"/>
    </source>
</evidence>
<dbReference type="AlphaFoldDB" id="B3G4N8"/>
<sequence length="231" mass="25516">MLVIFILITVLCGTITSNPVSPKLHDNPIQRVLLPQFNDIRGLDFCPQCVNTFVDLINIVLNILLDVGVVDTCGELCDYVQEKSGSAFLGTVCTLTCDTLGLVEFVKLANKTDIDPIYYCELINLCPVNDNGDAKFKYFSISPPSSLIGTTVTIDFTYQSMNGTGTGELLVEIDCVDKLKLYSRLLNEAQKPGIYGDRFALDTTPADPDCDPTEGLPIIHQQRYLFIYLSI</sequence>
<feature type="domain" description="Saposin B-type" evidence="3">
    <location>
        <begin position="42"/>
        <end position="130"/>
    </location>
</feature>
<keyword evidence="1" id="KW-1015">Disulfide bond</keyword>
<name>B3G4N8_PHIRO</name>
<feature type="chain" id="PRO_5002788763" evidence="2">
    <location>
        <begin position="18"/>
        <end position="231"/>
    </location>
</feature>
<evidence type="ECO:0000256" key="1">
    <source>
        <dbReference type="ARBA" id="ARBA00023157"/>
    </source>
</evidence>
<feature type="signal peptide" evidence="2">
    <location>
        <begin position="1"/>
        <end position="17"/>
    </location>
</feature>
<proteinExistence type="predicted"/>
<dbReference type="EMBL" id="EU643489">
    <property type="protein sequence ID" value="ACD54786.1"/>
    <property type="molecule type" value="Genomic_DNA"/>
</dbReference>
<keyword evidence="2" id="KW-0732">Signal</keyword>
<organism evidence="4">
    <name type="scientific">Philodina roseola</name>
    <name type="common">Rotifer</name>
    <dbReference type="NCBI Taxonomy" id="96448"/>
    <lineage>
        <taxon>Eukaryota</taxon>
        <taxon>Metazoa</taxon>
        <taxon>Spiralia</taxon>
        <taxon>Gnathifera</taxon>
        <taxon>Rotifera</taxon>
        <taxon>Eurotatoria</taxon>
        <taxon>Bdelloidea</taxon>
        <taxon>Philodinida</taxon>
        <taxon>Philodinidae</taxon>
        <taxon>Philodina</taxon>
    </lineage>
</organism>
<dbReference type="PROSITE" id="PS50015">
    <property type="entry name" value="SAP_B"/>
    <property type="match status" value="1"/>
</dbReference>